<evidence type="ECO:0000259" key="14">
    <source>
        <dbReference type="SMART" id="SM00382"/>
    </source>
</evidence>
<dbReference type="PANTHER" id="PTHR43134:SF3">
    <property type="entry name" value="FLAGELLAR BIOSYNTHESIS PROTEIN FLHF"/>
    <property type="match status" value="1"/>
</dbReference>
<evidence type="ECO:0000256" key="11">
    <source>
        <dbReference type="ARBA" id="ARBA00023225"/>
    </source>
</evidence>
<dbReference type="PANTHER" id="PTHR43134">
    <property type="entry name" value="SIGNAL RECOGNITION PARTICLE RECEPTOR SUBUNIT ALPHA"/>
    <property type="match status" value="1"/>
</dbReference>
<dbReference type="GO" id="GO:0003924">
    <property type="term" value="F:GTPase activity"/>
    <property type="evidence" value="ECO:0007669"/>
    <property type="project" value="UniProtKB-UniRule"/>
</dbReference>
<dbReference type="CDD" id="cd17873">
    <property type="entry name" value="FlhF"/>
    <property type="match status" value="1"/>
</dbReference>
<dbReference type="InterPro" id="IPR000897">
    <property type="entry name" value="SRP54_GTPase_dom"/>
</dbReference>
<dbReference type="RefSeq" id="WP_074651104.1">
    <property type="nucleotide sequence ID" value="NZ_FMZR01000004.1"/>
</dbReference>
<dbReference type="GO" id="GO:0015031">
    <property type="term" value="P:protein transport"/>
    <property type="evidence" value="ECO:0007669"/>
    <property type="project" value="UniProtKB-KW"/>
</dbReference>
<dbReference type="Proteomes" id="UP000183507">
    <property type="component" value="Unassembled WGS sequence"/>
</dbReference>
<feature type="domain" description="AAA+ ATPase" evidence="14">
    <location>
        <begin position="243"/>
        <end position="381"/>
    </location>
</feature>
<dbReference type="GO" id="GO:0006614">
    <property type="term" value="P:SRP-dependent cotranslational protein targeting to membrane"/>
    <property type="evidence" value="ECO:0007669"/>
    <property type="project" value="UniProtKB-UniRule"/>
</dbReference>
<evidence type="ECO:0000256" key="1">
    <source>
        <dbReference type="ARBA" id="ARBA00004413"/>
    </source>
</evidence>
<dbReference type="GO" id="GO:0005886">
    <property type="term" value="C:plasma membrane"/>
    <property type="evidence" value="ECO:0007669"/>
    <property type="project" value="UniProtKB-SubCell"/>
</dbReference>
<dbReference type="SMART" id="SM00962">
    <property type="entry name" value="SRP54"/>
    <property type="match status" value="1"/>
</dbReference>
<proteinExistence type="inferred from homology"/>
<keyword evidence="4" id="KW-0813">Transport</keyword>
<sequence>MESTEKKEALMRIKAASKNELYRKLFDQYGTDYYYVVDESVKRNIPFFWKKNYEMLVAFPEDKQEEVHEDTAQFHEQLMDVVNDPSEQIVKANGIQSVLHNLENVTTSMSYAAMQTGNSEEWTRKKEKLLKLFEKGIVVVKQTEETKVAKVTKKQKTVKKVVPVKKEEVIVKKENQESVPFIIQKVIRMLEQNDVEQYFIHAYAEKLKVKFENATMITEEEVIGYILEDMRSHFNTENVFEKEVQTIALIGPTGVGKTTTLAKMAWQFHGKKKTVGFITTDHSRIGTVQQLQDYVKTIGFEVIAVRDEAAMTRALTYFKEEAHVDYILIDTAGKNYRASETVEEMIETMGQVEPDYICLTLSASMKSKDMIEIITNFKDIHIDGIVFTKFDETASSGELLKIPAVSSAPIVLMTDGQDVKQHIHIATAEHLAKQMLQTS</sequence>
<feature type="domain" description="SRP54-type proteins GTP-binding" evidence="15">
    <location>
        <begin position="244"/>
        <end position="437"/>
    </location>
</feature>
<dbReference type="InterPro" id="IPR027417">
    <property type="entry name" value="P-loop_NTPase"/>
</dbReference>
<dbReference type="Gene3D" id="1.20.120.1380">
    <property type="entry name" value="Flagellar FlhF biosynthesis protein, N domain"/>
    <property type="match status" value="1"/>
</dbReference>
<dbReference type="AlphaFoldDB" id="A0A1G6RSS1"/>
<keyword evidence="5" id="KW-1003">Cell membrane</keyword>
<dbReference type="NCBIfam" id="NF005230">
    <property type="entry name" value="PRK06731.1"/>
    <property type="match status" value="1"/>
</dbReference>
<keyword evidence="10" id="KW-0472">Membrane</keyword>
<keyword evidence="11" id="KW-1006">Bacterial flagellum protein export</keyword>
<dbReference type="InterPro" id="IPR047040">
    <property type="entry name" value="FlhF__GTPase_dom"/>
</dbReference>
<comment type="function">
    <text evidence="12">Necessary for flagellar biosynthesis. May be involved in translocation of the flagellum.</text>
</comment>
<dbReference type="Pfam" id="PF00448">
    <property type="entry name" value="SRP54"/>
    <property type="match status" value="1"/>
</dbReference>
<keyword evidence="6" id="KW-0547">Nucleotide-binding</keyword>
<evidence type="ECO:0000256" key="6">
    <source>
        <dbReference type="ARBA" id="ARBA00022741"/>
    </source>
</evidence>
<dbReference type="InterPro" id="IPR003593">
    <property type="entry name" value="AAA+_ATPase"/>
</dbReference>
<keyword evidence="7" id="KW-1005">Bacterial flagellum biogenesis</keyword>
<protein>
    <recommendedName>
        <fullName evidence="3 13">Flagellar biosynthesis protein FlhF</fullName>
    </recommendedName>
</protein>
<keyword evidence="8" id="KW-0653">Protein transport</keyword>
<accession>A0A1G6RSS1</accession>
<dbReference type="InterPro" id="IPR020006">
    <property type="entry name" value="FlhF"/>
</dbReference>
<comment type="similarity">
    <text evidence="2">Belongs to the GTP-binding SRP family.</text>
</comment>
<evidence type="ECO:0000256" key="12">
    <source>
        <dbReference type="ARBA" id="ARBA00025337"/>
    </source>
</evidence>
<evidence type="ECO:0000256" key="10">
    <source>
        <dbReference type="ARBA" id="ARBA00023136"/>
    </source>
</evidence>
<dbReference type="Gene3D" id="3.40.50.300">
    <property type="entry name" value="P-loop containing nucleotide triphosphate hydrolases"/>
    <property type="match status" value="1"/>
</dbReference>
<gene>
    <name evidence="16" type="ORF">SAMN04487767_104285</name>
</gene>
<dbReference type="NCBIfam" id="TIGR03499">
    <property type="entry name" value="FlhF"/>
    <property type="match status" value="1"/>
</dbReference>
<dbReference type="SUPFAM" id="SSF52540">
    <property type="entry name" value="P-loop containing nucleoside triphosphate hydrolases"/>
    <property type="match status" value="1"/>
</dbReference>
<evidence type="ECO:0000256" key="8">
    <source>
        <dbReference type="ARBA" id="ARBA00022927"/>
    </source>
</evidence>
<evidence type="ECO:0000259" key="15">
    <source>
        <dbReference type="SMART" id="SM00962"/>
    </source>
</evidence>
<evidence type="ECO:0000313" key="17">
    <source>
        <dbReference type="Proteomes" id="UP000183507"/>
    </source>
</evidence>
<dbReference type="GO" id="GO:0005525">
    <property type="term" value="F:GTP binding"/>
    <property type="evidence" value="ECO:0007669"/>
    <property type="project" value="UniProtKB-UniRule"/>
</dbReference>
<dbReference type="FunFam" id="3.40.50.300:FF:000695">
    <property type="entry name" value="Flagellar biosynthesis regulator FlhF"/>
    <property type="match status" value="1"/>
</dbReference>
<comment type="subcellular location">
    <subcellularLocation>
        <location evidence="1">Cell membrane</location>
        <topology evidence="1">Peripheral membrane protein</topology>
        <orientation evidence="1">Cytoplasmic side</orientation>
    </subcellularLocation>
</comment>
<keyword evidence="16" id="KW-0282">Flagellum</keyword>
<evidence type="ECO:0000256" key="2">
    <source>
        <dbReference type="ARBA" id="ARBA00008531"/>
    </source>
</evidence>
<evidence type="ECO:0000256" key="5">
    <source>
        <dbReference type="ARBA" id="ARBA00022475"/>
    </source>
</evidence>
<evidence type="ECO:0000256" key="13">
    <source>
        <dbReference type="NCBIfam" id="TIGR03499"/>
    </source>
</evidence>
<evidence type="ECO:0000256" key="4">
    <source>
        <dbReference type="ARBA" id="ARBA00022448"/>
    </source>
</evidence>
<keyword evidence="16" id="KW-0969">Cilium</keyword>
<keyword evidence="9" id="KW-0342">GTP-binding</keyword>
<evidence type="ECO:0000256" key="7">
    <source>
        <dbReference type="ARBA" id="ARBA00022795"/>
    </source>
</evidence>
<dbReference type="GO" id="GO:0044781">
    <property type="term" value="P:bacterial-type flagellum organization"/>
    <property type="evidence" value="ECO:0007669"/>
    <property type="project" value="UniProtKB-UniRule"/>
</dbReference>
<organism evidence="16 17">
    <name type="scientific">Bacillus wiedmannii</name>
    <dbReference type="NCBI Taxonomy" id="1890302"/>
    <lineage>
        <taxon>Bacteria</taxon>
        <taxon>Bacillati</taxon>
        <taxon>Bacillota</taxon>
        <taxon>Bacilli</taxon>
        <taxon>Bacillales</taxon>
        <taxon>Bacillaceae</taxon>
        <taxon>Bacillus</taxon>
        <taxon>Bacillus cereus group</taxon>
    </lineage>
</organism>
<evidence type="ECO:0000256" key="9">
    <source>
        <dbReference type="ARBA" id="ARBA00023134"/>
    </source>
</evidence>
<dbReference type="EMBL" id="FMZR01000004">
    <property type="protein sequence ID" value="SDD07481.1"/>
    <property type="molecule type" value="Genomic_DNA"/>
</dbReference>
<reference evidence="17" key="1">
    <citation type="submission" date="2016-10" db="EMBL/GenBank/DDBJ databases">
        <authorList>
            <person name="Varghese N."/>
        </authorList>
    </citation>
    <scope>NUCLEOTIDE SEQUENCE [LARGE SCALE GENOMIC DNA]</scope>
    <source>
        <strain evidence="17">KPR-7A</strain>
    </source>
</reference>
<dbReference type="GO" id="GO:0005047">
    <property type="term" value="F:signal recognition particle binding"/>
    <property type="evidence" value="ECO:0007669"/>
    <property type="project" value="TreeGrafter"/>
</dbReference>
<name>A0A1G6RSS1_9BACI</name>
<dbReference type="SMART" id="SM00382">
    <property type="entry name" value="AAA"/>
    <property type="match status" value="1"/>
</dbReference>
<evidence type="ECO:0000313" key="16">
    <source>
        <dbReference type="EMBL" id="SDD07481.1"/>
    </source>
</evidence>
<evidence type="ECO:0000256" key="3">
    <source>
        <dbReference type="ARBA" id="ARBA00014919"/>
    </source>
</evidence>
<keyword evidence="16" id="KW-0966">Cell projection</keyword>